<name>A0A8X6Q3I4_NEPPI</name>
<evidence type="ECO:0000313" key="1">
    <source>
        <dbReference type="EMBL" id="GFU04672.1"/>
    </source>
</evidence>
<gene>
    <name evidence="1" type="ORF">NPIL_650531</name>
</gene>
<evidence type="ECO:0000313" key="2">
    <source>
        <dbReference type="Proteomes" id="UP000887013"/>
    </source>
</evidence>
<dbReference type="AlphaFoldDB" id="A0A8X6Q3I4"/>
<dbReference type="EMBL" id="BMAW01077110">
    <property type="protein sequence ID" value="GFU04672.1"/>
    <property type="molecule type" value="Genomic_DNA"/>
</dbReference>
<comment type="caution">
    <text evidence="1">The sequence shown here is derived from an EMBL/GenBank/DDBJ whole genome shotgun (WGS) entry which is preliminary data.</text>
</comment>
<dbReference type="Proteomes" id="UP000887013">
    <property type="component" value="Unassembled WGS sequence"/>
</dbReference>
<organism evidence="1 2">
    <name type="scientific">Nephila pilipes</name>
    <name type="common">Giant wood spider</name>
    <name type="synonym">Nephila maculata</name>
    <dbReference type="NCBI Taxonomy" id="299642"/>
    <lineage>
        <taxon>Eukaryota</taxon>
        <taxon>Metazoa</taxon>
        <taxon>Ecdysozoa</taxon>
        <taxon>Arthropoda</taxon>
        <taxon>Chelicerata</taxon>
        <taxon>Arachnida</taxon>
        <taxon>Araneae</taxon>
        <taxon>Araneomorphae</taxon>
        <taxon>Entelegynae</taxon>
        <taxon>Araneoidea</taxon>
        <taxon>Nephilidae</taxon>
        <taxon>Nephila</taxon>
    </lineage>
</organism>
<reference evidence="1" key="1">
    <citation type="submission" date="2020-08" db="EMBL/GenBank/DDBJ databases">
        <title>Multicomponent nature underlies the extraordinary mechanical properties of spider dragline silk.</title>
        <authorList>
            <person name="Kono N."/>
            <person name="Nakamura H."/>
            <person name="Mori M."/>
            <person name="Yoshida Y."/>
            <person name="Ohtoshi R."/>
            <person name="Malay A.D."/>
            <person name="Moran D.A.P."/>
            <person name="Tomita M."/>
            <person name="Numata K."/>
            <person name="Arakawa K."/>
        </authorList>
    </citation>
    <scope>NUCLEOTIDE SEQUENCE</scope>
</reference>
<keyword evidence="2" id="KW-1185">Reference proteome</keyword>
<proteinExistence type="predicted"/>
<accession>A0A8X6Q3I4</accession>
<sequence>MTFHSWIGHVTTSPPDSYAATVIARTEMCLVGNMIMYHSVMHADLAHHCKRKLFVQKQYFLGRPVCKLLAPKRRIMILVERK</sequence>
<protein>
    <submittedName>
        <fullName evidence="1">Uncharacterized protein</fullName>
    </submittedName>
</protein>